<dbReference type="PROSITE" id="PS50002">
    <property type="entry name" value="SH3"/>
    <property type="match status" value="1"/>
</dbReference>
<dbReference type="PANTHER" id="PTHR16768">
    <property type="entry name" value="DOWN REGULATED IN RENAL CARCINOMA 1/TU3A"/>
    <property type="match status" value="1"/>
</dbReference>
<feature type="domain" description="SH3" evidence="4">
    <location>
        <begin position="5"/>
        <end position="65"/>
    </location>
</feature>
<dbReference type="Proteomes" id="UP001165289">
    <property type="component" value="Unassembled WGS sequence"/>
</dbReference>
<accession>A0AAV7K0D9</accession>
<dbReference type="InterPro" id="IPR036028">
    <property type="entry name" value="SH3-like_dom_sf"/>
</dbReference>
<organism evidence="5 6">
    <name type="scientific">Oopsacas minuta</name>
    <dbReference type="NCBI Taxonomy" id="111878"/>
    <lineage>
        <taxon>Eukaryota</taxon>
        <taxon>Metazoa</taxon>
        <taxon>Porifera</taxon>
        <taxon>Hexactinellida</taxon>
        <taxon>Hexasterophora</taxon>
        <taxon>Lyssacinosida</taxon>
        <taxon>Leucopsacidae</taxon>
        <taxon>Oopsacas</taxon>
    </lineage>
</organism>
<dbReference type="EMBL" id="JAKMXF010000233">
    <property type="protein sequence ID" value="KAI6654204.1"/>
    <property type="molecule type" value="Genomic_DNA"/>
</dbReference>
<evidence type="ECO:0000256" key="1">
    <source>
        <dbReference type="ARBA" id="ARBA00022443"/>
    </source>
</evidence>
<evidence type="ECO:0000256" key="2">
    <source>
        <dbReference type="ARBA" id="ARBA00023054"/>
    </source>
</evidence>
<dbReference type="Gene3D" id="2.30.30.40">
    <property type="entry name" value="SH3 Domains"/>
    <property type="match status" value="1"/>
</dbReference>
<protein>
    <recommendedName>
        <fullName evidence="4">SH3 domain-containing protein</fullName>
    </recommendedName>
</protein>
<sequence>MGDDISGPVYIAVYPYSGQREDIVSFSKGQLMLVSERPSDTWWVAELYSGEIGYVPAAYLKEFSRPDENSIITGSPPPIRSPPLRRCSRTMDNKLTTPEAHRWVSGNPIALPRIAQQTWEAVDLTSHDPVASEKKREAMSQLMARVGGYDDCDTVRKPLEQVLLPPLQEDIIQIESRKMSNPVLDSLQHKQLHKELMLRNKRGELRNERSELDKILHVRKRETDYSVRRSENTFHTDDVTPEIIPVTTELYEQLEKRAKHLQKVEEDLSAEKTKPEFLKIKLRKTPT</sequence>
<name>A0AAV7K0D9_9METZ</name>
<dbReference type="PANTHER" id="PTHR16768:SF5">
    <property type="entry name" value="FI14214P"/>
    <property type="match status" value="1"/>
</dbReference>
<dbReference type="InterPro" id="IPR009533">
    <property type="entry name" value="FAM107"/>
</dbReference>
<keyword evidence="1 3" id="KW-0728">SH3 domain</keyword>
<evidence type="ECO:0000256" key="3">
    <source>
        <dbReference type="PROSITE-ProRule" id="PRU00192"/>
    </source>
</evidence>
<dbReference type="Pfam" id="PF00018">
    <property type="entry name" value="SH3_1"/>
    <property type="match status" value="1"/>
</dbReference>
<keyword evidence="6" id="KW-1185">Reference proteome</keyword>
<dbReference type="SUPFAM" id="SSF50044">
    <property type="entry name" value="SH3-domain"/>
    <property type="match status" value="1"/>
</dbReference>
<comment type="caution">
    <text evidence="5">The sequence shown here is derived from an EMBL/GenBank/DDBJ whole genome shotgun (WGS) entry which is preliminary data.</text>
</comment>
<proteinExistence type="predicted"/>
<dbReference type="AlphaFoldDB" id="A0AAV7K0D9"/>
<dbReference type="InterPro" id="IPR001452">
    <property type="entry name" value="SH3_domain"/>
</dbReference>
<dbReference type="Pfam" id="PF06625">
    <property type="entry name" value="DUF1151"/>
    <property type="match status" value="1"/>
</dbReference>
<keyword evidence="2" id="KW-0175">Coiled coil</keyword>
<gene>
    <name evidence="5" type="ORF">LOD99_3048</name>
</gene>
<dbReference type="SMART" id="SM00326">
    <property type="entry name" value="SH3"/>
    <property type="match status" value="1"/>
</dbReference>
<dbReference type="CDD" id="cd00174">
    <property type="entry name" value="SH3"/>
    <property type="match status" value="1"/>
</dbReference>
<evidence type="ECO:0000313" key="6">
    <source>
        <dbReference type="Proteomes" id="UP001165289"/>
    </source>
</evidence>
<evidence type="ECO:0000313" key="5">
    <source>
        <dbReference type="EMBL" id="KAI6654204.1"/>
    </source>
</evidence>
<reference evidence="5 6" key="1">
    <citation type="journal article" date="2023" name="BMC Biol.">
        <title>The compact genome of the sponge Oopsacas minuta (Hexactinellida) is lacking key metazoan core genes.</title>
        <authorList>
            <person name="Santini S."/>
            <person name="Schenkelaars Q."/>
            <person name="Jourda C."/>
            <person name="Duchesne M."/>
            <person name="Belahbib H."/>
            <person name="Rocher C."/>
            <person name="Selva M."/>
            <person name="Riesgo A."/>
            <person name="Vervoort M."/>
            <person name="Leys S.P."/>
            <person name="Kodjabachian L."/>
            <person name="Le Bivic A."/>
            <person name="Borchiellini C."/>
            <person name="Claverie J.M."/>
            <person name="Renard E."/>
        </authorList>
    </citation>
    <scope>NUCLEOTIDE SEQUENCE [LARGE SCALE GENOMIC DNA]</scope>
    <source>
        <strain evidence="5">SPO-2</strain>
    </source>
</reference>
<evidence type="ECO:0000259" key="4">
    <source>
        <dbReference type="PROSITE" id="PS50002"/>
    </source>
</evidence>